<organism evidence="9 10">
    <name type="scientific">Planomonospora alba</name>
    <dbReference type="NCBI Taxonomy" id="161354"/>
    <lineage>
        <taxon>Bacteria</taxon>
        <taxon>Bacillati</taxon>
        <taxon>Actinomycetota</taxon>
        <taxon>Actinomycetes</taxon>
        <taxon>Streptosporangiales</taxon>
        <taxon>Streptosporangiaceae</taxon>
        <taxon>Planomonospora</taxon>
    </lineage>
</organism>
<dbReference type="InterPro" id="IPR011701">
    <property type="entry name" value="MFS"/>
</dbReference>
<keyword evidence="4 7" id="KW-1133">Transmembrane helix</keyword>
<dbReference type="RefSeq" id="WP_344860970.1">
    <property type="nucleotide sequence ID" value="NZ_BAAAUT010000028.1"/>
</dbReference>
<feature type="transmembrane region" description="Helical" evidence="7">
    <location>
        <begin position="273"/>
        <end position="296"/>
    </location>
</feature>
<keyword evidence="10" id="KW-1185">Reference proteome</keyword>
<feature type="compositionally biased region" description="Basic and acidic residues" evidence="6">
    <location>
        <begin position="201"/>
        <end position="213"/>
    </location>
</feature>
<feature type="compositionally biased region" description="Basic and acidic residues" evidence="6">
    <location>
        <begin position="227"/>
        <end position="253"/>
    </location>
</feature>
<feature type="transmembrane region" description="Helical" evidence="7">
    <location>
        <begin position="302"/>
        <end position="323"/>
    </location>
</feature>
<evidence type="ECO:0000313" key="10">
    <source>
        <dbReference type="Proteomes" id="UP001500320"/>
    </source>
</evidence>
<feature type="compositionally biased region" description="Gly residues" evidence="6">
    <location>
        <begin position="214"/>
        <end position="226"/>
    </location>
</feature>
<dbReference type="Pfam" id="PF07690">
    <property type="entry name" value="MFS_1"/>
    <property type="match status" value="2"/>
</dbReference>
<proteinExistence type="predicted"/>
<evidence type="ECO:0000256" key="3">
    <source>
        <dbReference type="ARBA" id="ARBA00022692"/>
    </source>
</evidence>
<dbReference type="Proteomes" id="UP001500320">
    <property type="component" value="Unassembled WGS sequence"/>
</dbReference>
<feature type="transmembrane region" description="Helical" evidence="7">
    <location>
        <begin position="414"/>
        <end position="439"/>
    </location>
</feature>
<protein>
    <recommendedName>
        <fullName evidence="8">Major facilitator superfamily (MFS) profile domain-containing protein</fullName>
    </recommendedName>
</protein>
<evidence type="ECO:0000256" key="2">
    <source>
        <dbReference type="ARBA" id="ARBA00022475"/>
    </source>
</evidence>
<dbReference type="CDD" id="cd06173">
    <property type="entry name" value="MFS_MefA_like"/>
    <property type="match status" value="1"/>
</dbReference>
<dbReference type="PANTHER" id="PTHR23513:SF11">
    <property type="entry name" value="STAPHYLOFERRIN A TRANSPORTER"/>
    <property type="match status" value="1"/>
</dbReference>
<comment type="subcellular location">
    <subcellularLocation>
        <location evidence="1">Cell membrane</location>
        <topology evidence="1">Multi-pass membrane protein</topology>
    </subcellularLocation>
</comment>
<evidence type="ECO:0000256" key="7">
    <source>
        <dbReference type="SAM" id="Phobius"/>
    </source>
</evidence>
<feature type="transmembrane region" description="Helical" evidence="7">
    <location>
        <begin position="105"/>
        <end position="124"/>
    </location>
</feature>
<feature type="compositionally biased region" description="Low complexity" evidence="6">
    <location>
        <begin position="450"/>
        <end position="463"/>
    </location>
</feature>
<evidence type="ECO:0000313" key="9">
    <source>
        <dbReference type="EMBL" id="GAA3142138.1"/>
    </source>
</evidence>
<feature type="transmembrane region" description="Helical" evidence="7">
    <location>
        <begin position="335"/>
        <end position="354"/>
    </location>
</feature>
<name>A0ABP6NAS4_9ACTN</name>
<keyword evidence="2" id="KW-1003">Cell membrane</keyword>
<gene>
    <name evidence="9" type="ORF">GCM10010466_36370</name>
</gene>
<keyword evidence="5 7" id="KW-0472">Membrane</keyword>
<dbReference type="Gene3D" id="1.20.1250.20">
    <property type="entry name" value="MFS general substrate transporter like domains"/>
    <property type="match status" value="1"/>
</dbReference>
<dbReference type="PROSITE" id="PS50850">
    <property type="entry name" value="MFS"/>
    <property type="match status" value="1"/>
</dbReference>
<feature type="transmembrane region" description="Helical" evidence="7">
    <location>
        <begin position="36"/>
        <end position="60"/>
    </location>
</feature>
<dbReference type="InterPro" id="IPR020846">
    <property type="entry name" value="MFS_dom"/>
</dbReference>
<dbReference type="InterPro" id="IPR036259">
    <property type="entry name" value="MFS_trans_sf"/>
</dbReference>
<evidence type="ECO:0000256" key="1">
    <source>
        <dbReference type="ARBA" id="ARBA00004651"/>
    </source>
</evidence>
<accession>A0ABP6NAS4</accession>
<evidence type="ECO:0000256" key="4">
    <source>
        <dbReference type="ARBA" id="ARBA00022989"/>
    </source>
</evidence>
<dbReference type="PANTHER" id="PTHR23513">
    <property type="entry name" value="INTEGRAL MEMBRANE EFFLUX PROTEIN-RELATED"/>
    <property type="match status" value="1"/>
</dbReference>
<feature type="domain" description="Major facilitator superfamily (MFS) profile" evidence="8">
    <location>
        <begin position="12"/>
        <end position="447"/>
    </location>
</feature>
<feature type="region of interest" description="Disordered" evidence="6">
    <location>
        <begin position="197"/>
        <end position="253"/>
    </location>
</feature>
<feature type="transmembrane region" description="Helical" evidence="7">
    <location>
        <begin position="80"/>
        <end position="98"/>
    </location>
</feature>
<feature type="region of interest" description="Disordered" evidence="6">
    <location>
        <begin position="449"/>
        <end position="488"/>
    </location>
</feature>
<dbReference type="SUPFAM" id="SSF103473">
    <property type="entry name" value="MFS general substrate transporter"/>
    <property type="match status" value="1"/>
</dbReference>
<reference evidence="10" key="1">
    <citation type="journal article" date="2019" name="Int. J. Syst. Evol. Microbiol.">
        <title>The Global Catalogue of Microorganisms (GCM) 10K type strain sequencing project: providing services to taxonomists for standard genome sequencing and annotation.</title>
        <authorList>
            <consortium name="The Broad Institute Genomics Platform"/>
            <consortium name="The Broad Institute Genome Sequencing Center for Infectious Disease"/>
            <person name="Wu L."/>
            <person name="Ma J."/>
        </authorList>
    </citation>
    <scope>NUCLEOTIDE SEQUENCE [LARGE SCALE GENOMIC DNA]</scope>
    <source>
        <strain evidence="10">JCM 9373</strain>
    </source>
</reference>
<evidence type="ECO:0000259" key="8">
    <source>
        <dbReference type="PROSITE" id="PS50850"/>
    </source>
</evidence>
<dbReference type="EMBL" id="BAAAUT010000028">
    <property type="protein sequence ID" value="GAA3142138.1"/>
    <property type="molecule type" value="Genomic_DNA"/>
</dbReference>
<comment type="caution">
    <text evidence="9">The sequence shown here is derived from an EMBL/GenBank/DDBJ whole genome shotgun (WGS) entry which is preliminary data.</text>
</comment>
<evidence type="ECO:0000256" key="6">
    <source>
        <dbReference type="SAM" id="MobiDB-lite"/>
    </source>
</evidence>
<keyword evidence="3 7" id="KW-0812">Transmembrane</keyword>
<sequence length="488" mass="49209">MTETVPLRGNVRFQLLWLGSAVSQLGSELTRLAMPLLVLALTGSPGLAGVVAGTRTVAFLLVQLPAGVWVDRWDRRRTLVTAQGLQAAVSALLALLVATGQVRAWHFVALAVLDGLCAAFVGPLRDTAIRGIVPSGQLHAAYAQEESRTHAAALIGPPLGGLLYGLGMAVPFVVDALTFLAATLFYVLAKVPRRPAGRPYDPARTDGRTDGGGDGRTGGGEGGGGDGRTDGGAGDRVDGRAGGADRRPGGRGMRAEAGEAVAWLWRRRGLREVTAAVMVLNLLGGAFLIPLIVLVGERGGDALTTGTVLAGLGVGGLAGALLSGRIGRLLPPGRLLLAVVTVFGAALAATALPWGPWWPMVPLVFITLSTPSLNVVMNVVVARMVPEEMLGRMGAVLSTGGTALKPLGPVLGGALAAALGGAAALVVLGGLLCLTAVVAARSGELRGFTGEEAPAGGAGAASARRAEETAPDGGEAARAGDGSRPASA</sequence>
<feature type="transmembrane region" description="Helical" evidence="7">
    <location>
        <begin position="162"/>
        <end position="188"/>
    </location>
</feature>
<evidence type="ECO:0000256" key="5">
    <source>
        <dbReference type="ARBA" id="ARBA00023136"/>
    </source>
</evidence>